<name>A0AAE9HY05_9BURK</name>
<reference evidence="1" key="2">
    <citation type="submission" date="2022-05" db="EMBL/GenBank/DDBJ databases">
        <authorList>
            <person name="Kunte H.-J."/>
        </authorList>
    </citation>
    <scope>NUCLEOTIDE SEQUENCE</scope>
    <source>
        <strain evidence="1">G5</strain>
    </source>
</reference>
<dbReference type="Proteomes" id="UP001056132">
    <property type="component" value="Chromosome 1"/>
</dbReference>
<dbReference type="RefSeq" id="WP_186296835.1">
    <property type="nucleotide sequence ID" value="NZ_CAJPVH010000034.1"/>
</dbReference>
<gene>
    <name evidence="1" type="ORF">M5D45_13280</name>
</gene>
<sequence length="54" mass="5861">MASGFDAALRKAAEGVARKPRQAFLQKKLQAFGEHKEVRRTISPGLPAGEIVRA</sequence>
<dbReference type="AlphaFoldDB" id="A0AAE9HY05"/>
<dbReference type="EMBL" id="CP097330">
    <property type="protein sequence ID" value="URF03489.1"/>
    <property type="molecule type" value="Genomic_DNA"/>
</dbReference>
<evidence type="ECO:0000313" key="2">
    <source>
        <dbReference type="Proteomes" id="UP001056132"/>
    </source>
</evidence>
<accession>A0AAE9HY05</accession>
<protein>
    <submittedName>
        <fullName evidence="1">Uncharacterized protein</fullName>
    </submittedName>
</protein>
<evidence type="ECO:0000313" key="1">
    <source>
        <dbReference type="EMBL" id="URF03489.1"/>
    </source>
</evidence>
<dbReference type="KEGG" id="ccam:M5D45_13280"/>
<reference evidence="1" key="1">
    <citation type="journal article" date="2022" name="Microbiol. Resour. Announc.">
        <title>Genome Sequence of Cupriavidus campinensis Strain G5, a Member of a Bacterial Consortium Capable of Polyethylene Degradation.</title>
        <authorList>
            <person name="Schneider B."/>
            <person name="Pfeiffer F."/>
            <person name="Dyall-Smith M."/>
            <person name="Kunte H.J."/>
        </authorList>
    </citation>
    <scope>NUCLEOTIDE SEQUENCE</scope>
    <source>
        <strain evidence="1">G5</strain>
    </source>
</reference>
<organism evidence="1 2">
    <name type="scientific">Cupriavidus campinensis</name>
    <dbReference type="NCBI Taxonomy" id="151783"/>
    <lineage>
        <taxon>Bacteria</taxon>
        <taxon>Pseudomonadati</taxon>
        <taxon>Pseudomonadota</taxon>
        <taxon>Betaproteobacteria</taxon>
        <taxon>Burkholderiales</taxon>
        <taxon>Burkholderiaceae</taxon>
        <taxon>Cupriavidus</taxon>
    </lineage>
</organism>
<proteinExistence type="predicted"/>